<keyword evidence="1 3" id="KW-0853">WD repeat</keyword>
<dbReference type="PANTHER" id="PTHR19879">
    <property type="entry name" value="TRANSCRIPTION INITIATION FACTOR TFIID"/>
    <property type="match status" value="1"/>
</dbReference>
<dbReference type="SMART" id="SM00320">
    <property type="entry name" value="WD40"/>
    <property type="match status" value="8"/>
</dbReference>
<feature type="repeat" description="WD" evidence="3">
    <location>
        <begin position="652"/>
        <end position="693"/>
    </location>
</feature>
<feature type="domain" description="NACHT" evidence="5">
    <location>
        <begin position="146"/>
        <end position="304"/>
    </location>
</feature>
<evidence type="ECO:0000256" key="3">
    <source>
        <dbReference type="PROSITE-ProRule" id="PRU00221"/>
    </source>
</evidence>
<keyword evidence="7" id="KW-1185">Reference proteome</keyword>
<comment type="caution">
    <text evidence="6">The sequence shown here is derived from an EMBL/GenBank/DDBJ whole genome shotgun (WGS) entry which is preliminary data.</text>
</comment>
<dbReference type="PANTHER" id="PTHR19879:SF9">
    <property type="entry name" value="TRANSCRIPTION INITIATION FACTOR TFIID SUBUNIT 5"/>
    <property type="match status" value="1"/>
</dbReference>
<accession>A0A9P6UJ58</accession>
<organism evidence="6 7">
    <name type="scientific">Linnemannia gamsii</name>
    <dbReference type="NCBI Taxonomy" id="64522"/>
    <lineage>
        <taxon>Eukaryota</taxon>
        <taxon>Fungi</taxon>
        <taxon>Fungi incertae sedis</taxon>
        <taxon>Mucoromycota</taxon>
        <taxon>Mortierellomycotina</taxon>
        <taxon>Mortierellomycetes</taxon>
        <taxon>Mortierellales</taxon>
        <taxon>Mortierellaceae</taxon>
        <taxon>Linnemannia</taxon>
    </lineage>
</organism>
<dbReference type="OrthoDB" id="10251741at2759"/>
<evidence type="ECO:0000313" key="7">
    <source>
        <dbReference type="Proteomes" id="UP000823405"/>
    </source>
</evidence>
<feature type="repeat" description="WD" evidence="3">
    <location>
        <begin position="696"/>
        <end position="728"/>
    </location>
</feature>
<dbReference type="InterPro" id="IPR020472">
    <property type="entry name" value="WD40_PAC1"/>
</dbReference>
<evidence type="ECO:0000256" key="4">
    <source>
        <dbReference type="SAM" id="MobiDB-lite"/>
    </source>
</evidence>
<evidence type="ECO:0000256" key="1">
    <source>
        <dbReference type="ARBA" id="ARBA00022574"/>
    </source>
</evidence>
<reference evidence="6" key="1">
    <citation type="journal article" date="2020" name="Fungal Divers.">
        <title>Resolving the Mortierellaceae phylogeny through synthesis of multi-gene phylogenetics and phylogenomics.</title>
        <authorList>
            <person name="Vandepol N."/>
            <person name="Liber J."/>
            <person name="Desiro A."/>
            <person name="Na H."/>
            <person name="Kennedy M."/>
            <person name="Barry K."/>
            <person name="Grigoriev I.V."/>
            <person name="Miller A.N."/>
            <person name="O'Donnell K."/>
            <person name="Stajich J.E."/>
            <person name="Bonito G."/>
        </authorList>
    </citation>
    <scope>NUCLEOTIDE SEQUENCE</scope>
    <source>
        <strain evidence="6">NVP60</strain>
    </source>
</reference>
<dbReference type="InterPro" id="IPR036322">
    <property type="entry name" value="WD40_repeat_dom_sf"/>
</dbReference>
<dbReference type="Proteomes" id="UP000823405">
    <property type="component" value="Unassembled WGS sequence"/>
</dbReference>
<dbReference type="PROSITE" id="PS50082">
    <property type="entry name" value="WD_REPEATS_2"/>
    <property type="match status" value="7"/>
</dbReference>
<feature type="compositionally biased region" description="Polar residues" evidence="4">
    <location>
        <begin position="1"/>
        <end position="12"/>
    </location>
</feature>
<keyword evidence="2" id="KW-0677">Repeat</keyword>
<dbReference type="Gene3D" id="2.130.10.10">
    <property type="entry name" value="YVTN repeat-like/Quinoprotein amine dehydrogenase"/>
    <property type="match status" value="3"/>
</dbReference>
<feature type="repeat" description="WD" evidence="3">
    <location>
        <begin position="776"/>
        <end position="817"/>
    </location>
</feature>
<dbReference type="InterPro" id="IPR007111">
    <property type="entry name" value="NACHT_NTPase"/>
</dbReference>
<dbReference type="SUPFAM" id="SSF82171">
    <property type="entry name" value="DPP6 N-terminal domain-like"/>
    <property type="match status" value="1"/>
</dbReference>
<dbReference type="Pfam" id="PF05729">
    <property type="entry name" value="NACHT"/>
    <property type="match status" value="1"/>
</dbReference>
<proteinExistence type="predicted"/>
<gene>
    <name evidence="6" type="primary">WDR31_4</name>
    <name evidence="6" type="ORF">BGZ97_001571</name>
</gene>
<dbReference type="InterPro" id="IPR001646">
    <property type="entry name" value="5peptide_repeat"/>
</dbReference>
<feature type="repeat" description="WD" evidence="3">
    <location>
        <begin position="860"/>
        <end position="901"/>
    </location>
</feature>
<dbReference type="PRINTS" id="PR00320">
    <property type="entry name" value="GPROTEINBRPT"/>
</dbReference>
<dbReference type="Gene3D" id="2.160.20.80">
    <property type="entry name" value="E3 ubiquitin-protein ligase SopA"/>
    <property type="match status" value="1"/>
</dbReference>
<feature type="repeat" description="WD" evidence="3">
    <location>
        <begin position="943"/>
        <end position="984"/>
    </location>
</feature>
<dbReference type="SUPFAM" id="SSF50978">
    <property type="entry name" value="WD40 repeat-like"/>
    <property type="match status" value="1"/>
</dbReference>
<dbReference type="EMBL" id="JAAAIN010001326">
    <property type="protein sequence ID" value="KAG0304241.1"/>
    <property type="molecule type" value="Genomic_DNA"/>
</dbReference>
<feature type="region of interest" description="Disordered" evidence="4">
    <location>
        <begin position="1"/>
        <end position="22"/>
    </location>
</feature>
<protein>
    <submittedName>
        <fullName evidence="6">WD_REPEATS_REGION domain-containing protein</fullName>
    </submittedName>
</protein>
<dbReference type="Pfam" id="PF00400">
    <property type="entry name" value="WD40"/>
    <property type="match status" value="6"/>
</dbReference>
<sequence length="992" mass="110240">MTSSSHQDNSPYTPEPGKVTDKGICTITQPELSAKVARLPSTSSNISKALERTQHFDAELSASFSGSLSLGSPLIPLPVTFSQAEYTQDPPILEDVVTSLRMQRLADYKQAVYIPPSAKPSLQAKDDTLFPLMEKVEDFLAGDGQVMLVLGDSGAGKSTFNRYLEHQLWQDYRADGPIPLFINLPALDRPDKELVTEHLRRLDFPDELIWALKQTRCFILICDGYDESQLTCNLHTTNLLNQSGQWKAKLVVTCRTQFLGPNYRDRFEPQGEGYYSSAPGLFKESVIAPFSSDQVEEYVERYISLETRAWAKKDYMEKLTTIPGLMGLVKNPFLLSLALGALPAVAESKYHLSSVHVTRVQLYDSFVQHWLSANKRRLRNQNLKLSQDEQRTLDELLDDGFEDSVIKFQMGLAAAIFQEQEGRPVVDYDHRRDRDSWKRAFFNTDLDTSLLRDASLLIRAGKLYRFIHRSLLEYFYSCIFCPPIAIDNEFAPHGLSDSVFVLPSIADHPLSKRSIVMESSIVLFLAERVQIIPEFKRQLHAFLERSKTDKHASQAAANAITILIRAGVQFNGADLRGVRIPGADLSGGQFDSVHLEAADLTDANLIKCWIRQADFTNARMDGVQLGLQLLSGSYGTSVQLWSIEAGLSEYILKADSTHARAVAFSPCGNQVAFASDNEFVILWDIHTSTAMFVLVTGSIFGVSYSPDGARIATGGKDGAVRVFDTQTGLLMWDLESRHMSIHCIDYSPNGQWIITGHNTGELELWDTSTGELCPKWIGHNGYVTGINFSPNSKWIASSSFDRTVKLWDAQTRVLVSMFAGHSEIVYSVAFSPDGLQLASSGWDKTVRLWEVHSRGTGHDSHSSFDSVFSVAYSPDGGHLVSGSKNGTIRQYNANTGEQEMDLSFGPYQASHVVYSPDGLYIITAKDNDLTLWDASTGLLILTFSSHTDIINTVAFSPCGYWIAAGSNDMTIVLWEVESGEQSPCHSHRVVAT</sequence>
<dbReference type="PROSITE" id="PS00678">
    <property type="entry name" value="WD_REPEATS_1"/>
    <property type="match status" value="3"/>
</dbReference>
<feature type="repeat" description="WD" evidence="3">
    <location>
        <begin position="818"/>
        <end position="853"/>
    </location>
</feature>
<dbReference type="InterPro" id="IPR001680">
    <property type="entry name" value="WD40_rpt"/>
</dbReference>
<dbReference type="AlphaFoldDB" id="A0A9P6UJ58"/>
<dbReference type="PROSITE" id="PS50294">
    <property type="entry name" value="WD_REPEATS_REGION"/>
    <property type="match status" value="4"/>
</dbReference>
<dbReference type="InterPro" id="IPR027417">
    <property type="entry name" value="P-loop_NTPase"/>
</dbReference>
<dbReference type="CDD" id="cd00200">
    <property type="entry name" value="WD40"/>
    <property type="match status" value="1"/>
</dbReference>
<evidence type="ECO:0000256" key="2">
    <source>
        <dbReference type="ARBA" id="ARBA00022737"/>
    </source>
</evidence>
<dbReference type="InterPro" id="IPR019775">
    <property type="entry name" value="WD40_repeat_CS"/>
</dbReference>
<dbReference type="InterPro" id="IPR015943">
    <property type="entry name" value="WD40/YVTN_repeat-like_dom_sf"/>
</dbReference>
<evidence type="ECO:0000313" key="6">
    <source>
        <dbReference type="EMBL" id="KAG0304241.1"/>
    </source>
</evidence>
<evidence type="ECO:0000259" key="5">
    <source>
        <dbReference type="Pfam" id="PF05729"/>
    </source>
</evidence>
<name>A0A9P6UJ58_9FUNG</name>
<dbReference type="SUPFAM" id="SSF141571">
    <property type="entry name" value="Pentapeptide repeat-like"/>
    <property type="match status" value="1"/>
</dbReference>
<dbReference type="Pfam" id="PF00805">
    <property type="entry name" value="Pentapeptide"/>
    <property type="match status" value="1"/>
</dbReference>
<feature type="repeat" description="WD" evidence="3">
    <location>
        <begin position="734"/>
        <end position="775"/>
    </location>
</feature>
<dbReference type="Gene3D" id="3.40.50.300">
    <property type="entry name" value="P-loop containing nucleotide triphosphate hydrolases"/>
    <property type="match status" value="1"/>
</dbReference>